<protein>
    <submittedName>
        <fullName evidence="2">Uncharacterized protein</fullName>
    </submittedName>
</protein>
<proteinExistence type="predicted"/>
<organism evidence="2 3">
    <name type="scientific">Pleurodeles waltl</name>
    <name type="common">Iberian ribbed newt</name>
    <dbReference type="NCBI Taxonomy" id="8319"/>
    <lineage>
        <taxon>Eukaryota</taxon>
        <taxon>Metazoa</taxon>
        <taxon>Chordata</taxon>
        <taxon>Craniata</taxon>
        <taxon>Vertebrata</taxon>
        <taxon>Euteleostomi</taxon>
        <taxon>Amphibia</taxon>
        <taxon>Batrachia</taxon>
        <taxon>Caudata</taxon>
        <taxon>Salamandroidea</taxon>
        <taxon>Salamandridae</taxon>
        <taxon>Pleurodelinae</taxon>
        <taxon>Pleurodeles</taxon>
    </lineage>
</organism>
<dbReference type="EMBL" id="JANPWB010000001">
    <property type="protein sequence ID" value="KAJ1219229.1"/>
    <property type="molecule type" value="Genomic_DNA"/>
</dbReference>
<gene>
    <name evidence="2" type="ORF">NDU88_006798</name>
</gene>
<sequence>MSSGTNGIQEKAQPTGPAGPTGNKGGGWRPTLSNRKKRHNKSRKGTGQTRNKNEKKPQAETTEEPTRGDEKTCQQLEEQGPVQETPEPEPKMEAPTTGEEPRDCRPQPKAELETETNM</sequence>
<keyword evidence="3" id="KW-1185">Reference proteome</keyword>
<feature type="compositionally biased region" description="Basic and acidic residues" evidence="1">
    <location>
        <begin position="51"/>
        <end position="72"/>
    </location>
</feature>
<evidence type="ECO:0000313" key="3">
    <source>
        <dbReference type="Proteomes" id="UP001066276"/>
    </source>
</evidence>
<comment type="caution">
    <text evidence="2">The sequence shown here is derived from an EMBL/GenBank/DDBJ whole genome shotgun (WGS) entry which is preliminary data.</text>
</comment>
<feature type="compositionally biased region" description="Basic and acidic residues" evidence="1">
    <location>
        <begin position="99"/>
        <end position="112"/>
    </location>
</feature>
<name>A0AAV7WYL0_PLEWA</name>
<accession>A0AAV7WYL0</accession>
<evidence type="ECO:0000313" key="2">
    <source>
        <dbReference type="EMBL" id="KAJ1219229.1"/>
    </source>
</evidence>
<reference evidence="2" key="1">
    <citation type="journal article" date="2022" name="bioRxiv">
        <title>Sequencing and chromosome-scale assembly of the giantPleurodeles waltlgenome.</title>
        <authorList>
            <person name="Brown T."/>
            <person name="Elewa A."/>
            <person name="Iarovenko S."/>
            <person name="Subramanian E."/>
            <person name="Araus A.J."/>
            <person name="Petzold A."/>
            <person name="Susuki M."/>
            <person name="Suzuki K.-i.T."/>
            <person name="Hayashi T."/>
            <person name="Toyoda A."/>
            <person name="Oliveira C."/>
            <person name="Osipova E."/>
            <person name="Leigh N.D."/>
            <person name="Simon A."/>
            <person name="Yun M.H."/>
        </authorList>
    </citation>
    <scope>NUCLEOTIDE SEQUENCE</scope>
    <source>
        <strain evidence="2">20211129_DDA</strain>
        <tissue evidence="2">Liver</tissue>
    </source>
</reference>
<feature type="compositionally biased region" description="Basic residues" evidence="1">
    <location>
        <begin position="34"/>
        <end position="44"/>
    </location>
</feature>
<dbReference type="AlphaFoldDB" id="A0AAV7WYL0"/>
<evidence type="ECO:0000256" key="1">
    <source>
        <dbReference type="SAM" id="MobiDB-lite"/>
    </source>
</evidence>
<feature type="region of interest" description="Disordered" evidence="1">
    <location>
        <begin position="1"/>
        <end position="118"/>
    </location>
</feature>
<dbReference type="Proteomes" id="UP001066276">
    <property type="component" value="Chromosome 1_1"/>
</dbReference>